<dbReference type="EMBL" id="JACHHO010000005">
    <property type="protein sequence ID" value="MBB5205583.1"/>
    <property type="molecule type" value="Genomic_DNA"/>
</dbReference>
<evidence type="ECO:0000256" key="3">
    <source>
        <dbReference type="ARBA" id="ARBA00022491"/>
    </source>
</evidence>
<keyword evidence="5" id="KW-0804">Transcription</keyword>
<evidence type="ECO:0000256" key="4">
    <source>
        <dbReference type="ARBA" id="ARBA00023015"/>
    </source>
</evidence>
<dbReference type="Proteomes" id="UP000554837">
    <property type="component" value="Unassembled WGS sequence"/>
</dbReference>
<evidence type="ECO:0000256" key="2">
    <source>
        <dbReference type="ARBA" id="ARBA00015075"/>
    </source>
</evidence>
<accession>A0A840S7D3</accession>
<comment type="similarity">
    <text evidence="1">Belongs to the CcdB toxin family.</text>
</comment>
<evidence type="ECO:0000256" key="7">
    <source>
        <dbReference type="ARBA" id="ARBA00033135"/>
    </source>
</evidence>
<evidence type="ECO:0000256" key="6">
    <source>
        <dbReference type="ARBA" id="ARBA00029628"/>
    </source>
</evidence>
<evidence type="ECO:0000256" key="1">
    <source>
        <dbReference type="ARBA" id="ARBA00005230"/>
    </source>
</evidence>
<dbReference type="Gene3D" id="2.30.30.110">
    <property type="match status" value="1"/>
</dbReference>
<organism evidence="8 9">
    <name type="scientific">Inhella inkyongensis</name>
    <dbReference type="NCBI Taxonomy" id="392593"/>
    <lineage>
        <taxon>Bacteria</taxon>
        <taxon>Pseudomonadati</taxon>
        <taxon>Pseudomonadota</taxon>
        <taxon>Betaproteobacteria</taxon>
        <taxon>Burkholderiales</taxon>
        <taxon>Sphaerotilaceae</taxon>
        <taxon>Inhella</taxon>
    </lineage>
</organism>
<keyword evidence="4" id="KW-0805">Transcription regulation</keyword>
<keyword evidence="3" id="KW-0678">Repressor</keyword>
<protein>
    <recommendedName>
        <fullName evidence="2">Toxin CcdB</fullName>
    </recommendedName>
    <alternativeName>
        <fullName evidence="7">Cytotoxic protein CcdB</fullName>
    </alternativeName>
    <alternativeName>
        <fullName evidence="6">Protein LetD</fullName>
    </alternativeName>
</protein>
<evidence type="ECO:0000313" key="8">
    <source>
        <dbReference type="EMBL" id="MBB5205583.1"/>
    </source>
</evidence>
<dbReference type="GO" id="GO:0006276">
    <property type="term" value="P:plasmid maintenance"/>
    <property type="evidence" value="ECO:0007669"/>
    <property type="project" value="InterPro"/>
</dbReference>
<dbReference type="RefSeq" id="WP_138855107.1">
    <property type="nucleotide sequence ID" value="NZ_CP040709.1"/>
</dbReference>
<dbReference type="Pfam" id="PF01845">
    <property type="entry name" value="CcdB"/>
    <property type="match status" value="1"/>
</dbReference>
<dbReference type="InterPro" id="IPR002712">
    <property type="entry name" value="CcdB"/>
</dbReference>
<proteinExistence type="inferred from homology"/>
<reference evidence="8 9" key="1">
    <citation type="submission" date="2020-08" db="EMBL/GenBank/DDBJ databases">
        <title>Genomic Encyclopedia of Type Strains, Phase IV (KMG-IV): sequencing the most valuable type-strain genomes for metagenomic binning, comparative biology and taxonomic classification.</title>
        <authorList>
            <person name="Goeker M."/>
        </authorList>
    </citation>
    <scope>NUCLEOTIDE SEQUENCE [LARGE SCALE GENOMIC DNA]</scope>
    <source>
        <strain evidence="8 9">DSM 23958</strain>
    </source>
</reference>
<evidence type="ECO:0000256" key="5">
    <source>
        <dbReference type="ARBA" id="ARBA00023163"/>
    </source>
</evidence>
<dbReference type="InterPro" id="IPR011067">
    <property type="entry name" value="Plasmid_toxin/cell-grow_inhib"/>
</dbReference>
<comment type="caution">
    <text evidence="8">The sequence shown here is derived from an EMBL/GenBank/DDBJ whole genome shotgun (WGS) entry which is preliminary data.</text>
</comment>
<dbReference type="SUPFAM" id="SSF50118">
    <property type="entry name" value="Cell growth inhibitor/plasmid maintenance toxic component"/>
    <property type="match status" value="1"/>
</dbReference>
<name>A0A840S7D3_9BURK</name>
<dbReference type="GO" id="GO:0008657">
    <property type="term" value="F:DNA topoisomerase type II (double strand cut, ATP-hydrolyzing) inhibitor activity"/>
    <property type="evidence" value="ECO:0007669"/>
    <property type="project" value="InterPro"/>
</dbReference>
<keyword evidence="9" id="KW-1185">Reference proteome</keyword>
<dbReference type="AlphaFoldDB" id="A0A840S7D3"/>
<dbReference type="OrthoDB" id="9813510at2"/>
<gene>
    <name evidence="8" type="ORF">HNQ51_002910</name>
</gene>
<evidence type="ECO:0000313" key="9">
    <source>
        <dbReference type="Proteomes" id="UP000554837"/>
    </source>
</evidence>
<sequence>MAQYDVFTNPSGSAAEGIPYVVVVQSDLLEALATRLTMPLAELDVATKVPTALCPVIMVKGQRLHALAHYAAPLPAKALRRPVENVASQASALISALDAVVSGI</sequence>